<evidence type="ECO:0000313" key="1">
    <source>
        <dbReference type="EMBL" id="KAK4019176.1"/>
    </source>
</evidence>
<organism evidence="1 2">
    <name type="scientific">Daphnia magna</name>
    <dbReference type="NCBI Taxonomy" id="35525"/>
    <lineage>
        <taxon>Eukaryota</taxon>
        <taxon>Metazoa</taxon>
        <taxon>Ecdysozoa</taxon>
        <taxon>Arthropoda</taxon>
        <taxon>Crustacea</taxon>
        <taxon>Branchiopoda</taxon>
        <taxon>Diplostraca</taxon>
        <taxon>Cladocera</taxon>
        <taxon>Anomopoda</taxon>
        <taxon>Daphniidae</taxon>
        <taxon>Daphnia</taxon>
    </lineage>
</organism>
<keyword evidence="2" id="KW-1185">Reference proteome</keyword>
<reference evidence="1 2" key="1">
    <citation type="journal article" date="2023" name="Nucleic Acids Res.">
        <title>The hologenome of Daphnia magna reveals possible DNA methylation and microbiome-mediated evolution of the host genome.</title>
        <authorList>
            <person name="Chaturvedi A."/>
            <person name="Li X."/>
            <person name="Dhandapani V."/>
            <person name="Marshall H."/>
            <person name="Kissane S."/>
            <person name="Cuenca-Cambronero M."/>
            <person name="Asole G."/>
            <person name="Calvet F."/>
            <person name="Ruiz-Romero M."/>
            <person name="Marangio P."/>
            <person name="Guigo R."/>
            <person name="Rago D."/>
            <person name="Mirbahai L."/>
            <person name="Eastwood N."/>
            <person name="Colbourne J.K."/>
            <person name="Zhou J."/>
            <person name="Mallon E."/>
            <person name="Orsini L."/>
        </authorList>
    </citation>
    <scope>NUCLEOTIDE SEQUENCE [LARGE SCALE GENOMIC DNA]</scope>
    <source>
        <strain evidence="1">LRV0_1</strain>
    </source>
</reference>
<gene>
    <name evidence="1" type="ORF">OUZ56_001204</name>
</gene>
<comment type="caution">
    <text evidence="1">The sequence shown here is derived from an EMBL/GenBank/DDBJ whole genome shotgun (WGS) entry which is preliminary data.</text>
</comment>
<dbReference type="Proteomes" id="UP001234178">
    <property type="component" value="Unassembled WGS sequence"/>
</dbReference>
<evidence type="ECO:0000313" key="2">
    <source>
        <dbReference type="Proteomes" id="UP001234178"/>
    </source>
</evidence>
<protein>
    <submittedName>
        <fullName evidence="1">Uncharacterized protein</fullName>
    </submittedName>
</protein>
<proteinExistence type="predicted"/>
<dbReference type="EMBL" id="JAOYFB010000036">
    <property type="protein sequence ID" value="KAK4019176.1"/>
    <property type="molecule type" value="Genomic_DNA"/>
</dbReference>
<accession>A0ABR0A1X4</accession>
<sequence>MPLTSCPDGLVLVNSQRFPDVDPEFADLNRSSRPQRERHALQLRSNKFTLGCSSDIQRSGAGVNKPVATSSTGHCSSFWTYSTRKGIQF</sequence>
<name>A0ABR0A1X4_9CRUS</name>